<feature type="transmembrane region" description="Helical" evidence="8">
    <location>
        <begin position="447"/>
        <end position="468"/>
    </location>
</feature>
<comment type="similarity">
    <text evidence="7">Belongs to the glycosyltransferase 87 family.</text>
</comment>
<dbReference type="EMBL" id="BNJG01000001">
    <property type="protein sequence ID" value="GHO52432.1"/>
    <property type="molecule type" value="Genomic_DNA"/>
</dbReference>
<feature type="transmembrane region" description="Helical" evidence="8">
    <location>
        <begin position="422"/>
        <end position="441"/>
    </location>
</feature>
<evidence type="ECO:0000256" key="8">
    <source>
        <dbReference type="SAM" id="Phobius"/>
    </source>
</evidence>
<name>A0ABQ3UI88_9CHLR</name>
<evidence type="ECO:0000256" key="5">
    <source>
        <dbReference type="ARBA" id="ARBA00022989"/>
    </source>
</evidence>
<feature type="transmembrane region" description="Helical" evidence="8">
    <location>
        <begin position="181"/>
        <end position="202"/>
    </location>
</feature>
<feature type="transmembrane region" description="Helical" evidence="8">
    <location>
        <begin position="371"/>
        <end position="388"/>
    </location>
</feature>
<comment type="caution">
    <text evidence="9">The sequence shown here is derived from an EMBL/GenBank/DDBJ whole genome shotgun (WGS) entry which is preliminary data.</text>
</comment>
<keyword evidence="5 8" id="KW-1133">Transmembrane helix</keyword>
<keyword evidence="6 8" id="KW-0472">Membrane</keyword>
<evidence type="ECO:0000256" key="4">
    <source>
        <dbReference type="ARBA" id="ARBA00022692"/>
    </source>
</evidence>
<feature type="transmembrane region" description="Helical" evidence="8">
    <location>
        <begin position="53"/>
        <end position="75"/>
    </location>
</feature>
<accession>A0ABQ3UI88</accession>
<evidence type="ECO:0000256" key="6">
    <source>
        <dbReference type="ARBA" id="ARBA00023136"/>
    </source>
</evidence>
<evidence type="ECO:0000256" key="3">
    <source>
        <dbReference type="ARBA" id="ARBA00022679"/>
    </source>
</evidence>
<dbReference type="Pfam" id="PF09594">
    <property type="entry name" value="GT87"/>
    <property type="match status" value="1"/>
</dbReference>
<proteinExistence type="inferred from homology"/>
<feature type="transmembrane region" description="Helical" evidence="8">
    <location>
        <begin position="345"/>
        <end position="364"/>
    </location>
</feature>
<gene>
    <name evidence="9" type="ORF">KSB_09070</name>
</gene>
<sequence length="492" mass="55168">MSLEQITESPRVQASEEIRRFRWRLPLLLACMLVTLTWQVVMRVNAPAADTPLSLFLALYVGSFLPYGLACVLIFCTPAPRGRQRWLELGAILLSGLLMRALFLPLEPNLSRDSWRYLWDARVTLLGYSPYVYAPIDPHFAHIRDFIFANSRYRTAPSIYPPMAQGIYLLSYLLVPSNLSFLKGTFVLMDLVSCGGIAYLLARRGGDWSRCILYAWCPLPIIEFALQGHADASTVMFCVLAVVCVQGNWRGSRVATGLFIAMATLTKIYPILLLLVLMRRRDWAMLLTCVLTIFLAYVPYLILGHGQVLGFFSTYVSEQQPNAGPVYLILAKLQTLIPNLLAAKLLFYAGELVVMGGVALGVLWMRWRKRISVEASVLVLYSAVFAVSSHIFPWYVPTLLPWITLLFPIAQRPERRTLSIGLAALAACYFTCATLGGYFAHTTPDWNLYYLLAYLLPLLLLACAAVLARWRHRRISGKGILAATPSTSKHTS</sequence>
<keyword evidence="4 8" id="KW-0812">Transmembrane</keyword>
<keyword evidence="10" id="KW-1185">Reference proteome</keyword>
<feature type="transmembrane region" description="Helical" evidence="8">
    <location>
        <begin position="21"/>
        <end position="41"/>
    </location>
</feature>
<evidence type="ECO:0008006" key="11">
    <source>
        <dbReference type="Google" id="ProtNLM"/>
    </source>
</evidence>
<feature type="transmembrane region" description="Helical" evidence="8">
    <location>
        <begin position="87"/>
        <end position="106"/>
    </location>
</feature>
<evidence type="ECO:0000256" key="2">
    <source>
        <dbReference type="ARBA" id="ARBA00022475"/>
    </source>
</evidence>
<dbReference type="Proteomes" id="UP000654345">
    <property type="component" value="Unassembled WGS sequence"/>
</dbReference>
<evidence type="ECO:0000256" key="7">
    <source>
        <dbReference type="ARBA" id="ARBA00024033"/>
    </source>
</evidence>
<organism evidence="9 10">
    <name type="scientific">Ktedonobacter robiniae</name>
    <dbReference type="NCBI Taxonomy" id="2778365"/>
    <lineage>
        <taxon>Bacteria</taxon>
        <taxon>Bacillati</taxon>
        <taxon>Chloroflexota</taxon>
        <taxon>Ktedonobacteria</taxon>
        <taxon>Ktedonobacterales</taxon>
        <taxon>Ktedonobacteraceae</taxon>
        <taxon>Ktedonobacter</taxon>
    </lineage>
</organism>
<dbReference type="InterPro" id="IPR018584">
    <property type="entry name" value="GT87"/>
</dbReference>
<reference evidence="9 10" key="1">
    <citation type="journal article" date="2021" name="Int. J. Syst. Evol. Microbiol.">
        <title>Reticulibacter mediterranei gen. nov., sp. nov., within the new family Reticulibacteraceae fam. nov., and Ktedonospora formicarum gen. nov., sp. nov., Ktedonobacter robiniae sp. nov., Dictyobacter formicarum sp. nov. and Dictyobacter arantiisoli sp. nov., belonging to the class Ktedonobacteria.</title>
        <authorList>
            <person name="Yabe S."/>
            <person name="Zheng Y."/>
            <person name="Wang C.M."/>
            <person name="Sakai Y."/>
            <person name="Abe K."/>
            <person name="Yokota A."/>
            <person name="Donadio S."/>
            <person name="Cavaletti L."/>
            <person name="Monciardini P."/>
        </authorList>
    </citation>
    <scope>NUCLEOTIDE SEQUENCE [LARGE SCALE GENOMIC DNA]</scope>
    <source>
        <strain evidence="9 10">SOSP1-30</strain>
    </source>
</reference>
<evidence type="ECO:0000256" key="1">
    <source>
        <dbReference type="ARBA" id="ARBA00004651"/>
    </source>
</evidence>
<comment type="subcellular location">
    <subcellularLocation>
        <location evidence="1">Cell membrane</location>
        <topology evidence="1">Multi-pass membrane protein</topology>
    </subcellularLocation>
</comment>
<keyword evidence="2" id="KW-1003">Cell membrane</keyword>
<protein>
    <recommendedName>
        <fullName evidence="11">DUF2029 domain-containing protein</fullName>
    </recommendedName>
</protein>
<evidence type="ECO:0000313" key="10">
    <source>
        <dbReference type="Proteomes" id="UP000654345"/>
    </source>
</evidence>
<evidence type="ECO:0000313" key="9">
    <source>
        <dbReference type="EMBL" id="GHO52432.1"/>
    </source>
</evidence>
<feature type="transmembrane region" description="Helical" evidence="8">
    <location>
        <begin position="283"/>
        <end position="303"/>
    </location>
</feature>
<keyword evidence="3" id="KW-0808">Transferase</keyword>
<dbReference type="RefSeq" id="WP_201369341.1">
    <property type="nucleotide sequence ID" value="NZ_BNJG01000001.1"/>
</dbReference>
<feature type="transmembrane region" description="Helical" evidence="8">
    <location>
        <begin position="255"/>
        <end position="276"/>
    </location>
</feature>